<comment type="function">
    <text evidence="4">Acts as an anti-CsrA protein, binds CsrA and prevents it from repressing translation of its target genes, one of which is flagellin. Binds to flagellin and participates in the assembly of the flagellum.</text>
</comment>
<dbReference type="Gene3D" id="2.30.290.10">
    <property type="entry name" value="BH3618-like"/>
    <property type="match status" value="1"/>
</dbReference>
<reference evidence="6" key="1">
    <citation type="journal article" date="2019" name="Int. J. Syst. Evol. Microbiol.">
        <title>The Global Catalogue of Microorganisms (GCM) 10K type strain sequencing project: providing services to taxonomists for standard genome sequencing and annotation.</title>
        <authorList>
            <consortium name="The Broad Institute Genomics Platform"/>
            <consortium name="The Broad Institute Genome Sequencing Center for Infectious Disease"/>
            <person name="Wu L."/>
            <person name="Ma J."/>
        </authorList>
    </citation>
    <scope>NUCLEOTIDE SEQUENCE [LARGE SCALE GENOMIC DNA]</scope>
    <source>
        <strain evidence="6">CGMCC 4.1621</strain>
    </source>
</reference>
<sequence>MKIETKYFGELEVKEEDFIHFENGIPGFESYHKYALLPVDDAGLYLALQSVDEAGVALIVTNPYLFYKDYAFDLDEKSQNDLDIAKPEDVAVYGVVTVKEPFSKSTLNLQGPIIVNLEKNKGKQIILNSPTYRTKHPLFEPKGGEAHARP</sequence>
<keyword evidence="4" id="KW-0143">Chaperone</keyword>
<proteinExistence type="inferred from homology"/>
<keyword evidence="5" id="KW-0969">Cilium</keyword>
<evidence type="ECO:0000256" key="1">
    <source>
        <dbReference type="ARBA" id="ARBA00022490"/>
    </source>
</evidence>
<evidence type="ECO:0000256" key="3">
    <source>
        <dbReference type="ARBA" id="ARBA00022845"/>
    </source>
</evidence>
<keyword evidence="6" id="KW-1185">Reference proteome</keyword>
<keyword evidence="5" id="KW-0966">Cell projection</keyword>
<name>A0ABW2ENG6_9BACI</name>
<evidence type="ECO:0000256" key="2">
    <source>
        <dbReference type="ARBA" id="ARBA00022795"/>
    </source>
</evidence>
<evidence type="ECO:0000256" key="4">
    <source>
        <dbReference type="HAMAP-Rule" id="MF_01185"/>
    </source>
</evidence>
<comment type="subunit">
    <text evidence="4">Interacts with translational regulator CsrA and flagellin(s).</text>
</comment>
<dbReference type="PANTHER" id="PTHR39190:SF1">
    <property type="entry name" value="FLAGELLAR ASSEMBLY FACTOR FLIW"/>
    <property type="match status" value="1"/>
</dbReference>
<dbReference type="PANTHER" id="PTHR39190">
    <property type="entry name" value="FLAGELLAR ASSEMBLY FACTOR FLIW"/>
    <property type="match status" value="1"/>
</dbReference>
<keyword evidence="5" id="KW-0282">Flagellum</keyword>
<comment type="subcellular location">
    <subcellularLocation>
        <location evidence="4">Cytoplasm</location>
    </subcellularLocation>
</comment>
<accession>A0ABW2ENG6</accession>
<dbReference type="NCBIfam" id="NF009793">
    <property type="entry name" value="PRK13285.1-1"/>
    <property type="match status" value="1"/>
</dbReference>
<gene>
    <name evidence="4 5" type="primary">fliW</name>
    <name evidence="5" type="ORF">ACFQIC_11445</name>
</gene>
<dbReference type="RefSeq" id="WP_204709459.1">
    <property type="nucleotide sequence ID" value="NZ_JBHSZV010000027.1"/>
</dbReference>
<organism evidence="5 6">
    <name type="scientific">Halobacillus seohaensis</name>
    <dbReference type="NCBI Taxonomy" id="447421"/>
    <lineage>
        <taxon>Bacteria</taxon>
        <taxon>Bacillati</taxon>
        <taxon>Bacillota</taxon>
        <taxon>Bacilli</taxon>
        <taxon>Bacillales</taxon>
        <taxon>Bacillaceae</taxon>
        <taxon>Halobacillus</taxon>
    </lineage>
</organism>
<comment type="caution">
    <text evidence="5">The sequence shown here is derived from an EMBL/GenBank/DDBJ whole genome shotgun (WGS) entry which is preliminary data.</text>
</comment>
<keyword evidence="2 4" id="KW-1005">Bacterial flagellum biogenesis</keyword>
<dbReference type="InterPro" id="IPR024046">
    <property type="entry name" value="Flagellar_assmbl_FliW_dom_sf"/>
</dbReference>
<dbReference type="Pfam" id="PF02623">
    <property type="entry name" value="FliW"/>
    <property type="match status" value="1"/>
</dbReference>
<evidence type="ECO:0000313" key="5">
    <source>
        <dbReference type="EMBL" id="MFC7062471.1"/>
    </source>
</evidence>
<keyword evidence="3 4" id="KW-0810">Translation regulation</keyword>
<dbReference type="Proteomes" id="UP001596410">
    <property type="component" value="Unassembled WGS sequence"/>
</dbReference>
<protein>
    <recommendedName>
        <fullName evidence="4">Flagellar assembly factor FliW</fullName>
    </recommendedName>
</protein>
<keyword evidence="1 4" id="KW-0963">Cytoplasm</keyword>
<dbReference type="InterPro" id="IPR003775">
    <property type="entry name" value="Flagellar_assembly_factor_FliW"/>
</dbReference>
<dbReference type="EMBL" id="JBHSZV010000027">
    <property type="protein sequence ID" value="MFC7062471.1"/>
    <property type="molecule type" value="Genomic_DNA"/>
</dbReference>
<evidence type="ECO:0000313" key="6">
    <source>
        <dbReference type="Proteomes" id="UP001596410"/>
    </source>
</evidence>
<dbReference type="SUPFAM" id="SSF141457">
    <property type="entry name" value="BH3618-like"/>
    <property type="match status" value="1"/>
</dbReference>
<comment type="similarity">
    <text evidence="4">Belongs to the FliW family.</text>
</comment>
<dbReference type="HAMAP" id="MF_01185">
    <property type="entry name" value="FliW"/>
    <property type="match status" value="1"/>
</dbReference>